<gene>
    <name evidence="2" type="ORF">EQY75_03010</name>
</gene>
<sequence length="281" mass="31832">MGLLFLFLWSVPATAQLEHPKASPFASISQDIGLSSVKVEYSRPAVKGRKLFGGLVPYGRIWRVGANESTKLTTDAELEIQGNVLAPGTYALYAFPEEDRWEVVFHNNTTHWGDGRTAYNPEEDAFRIKVKPRLTDDWQENLLICLDSITHNGAIMQWKWGHTLISIPLVVNTRKIMLEAIEQGLKQSATAQTYYEAARYLQEEGIEYPKALQYLEKAIAIGGDTYYFYRVRAIVQAGLKDYPAAIKSAKRSLSLAEAEGKDEFVRINQENISKWEKLLKE</sequence>
<keyword evidence="3" id="KW-1185">Reference proteome</keyword>
<evidence type="ECO:0000313" key="2">
    <source>
        <dbReference type="EMBL" id="QBA65564.1"/>
    </source>
</evidence>
<name>A0A411ED40_9FLAO</name>
<organism evidence="2 3">
    <name type="scientific">Muriicola soli</name>
    <dbReference type="NCBI Taxonomy" id="2507538"/>
    <lineage>
        <taxon>Bacteria</taxon>
        <taxon>Pseudomonadati</taxon>
        <taxon>Bacteroidota</taxon>
        <taxon>Flavobacteriia</taxon>
        <taxon>Flavobacteriales</taxon>
        <taxon>Flavobacteriaceae</taxon>
        <taxon>Muriicola</taxon>
    </lineage>
</organism>
<dbReference type="Proteomes" id="UP000290889">
    <property type="component" value="Chromosome"/>
</dbReference>
<dbReference type="SUPFAM" id="SSF48452">
    <property type="entry name" value="TPR-like"/>
    <property type="match status" value="1"/>
</dbReference>
<dbReference type="AlphaFoldDB" id="A0A411ED40"/>
<feature type="signal peptide" evidence="1">
    <location>
        <begin position="1"/>
        <end position="15"/>
    </location>
</feature>
<evidence type="ECO:0000256" key="1">
    <source>
        <dbReference type="SAM" id="SignalP"/>
    </source>
</evidence>
<dbReference type="EMBL" id="CP035544">
    <property type="protein sequence ID" value="QBA65564.1"/>
    <property type="molecule type" value="Genomic_DNA"/>
</dbReference>
<evidence type="ECO:0000313" key="3">
    <source>
        <dbReference type="Proteomes" id="UP000290889"/>
    </source>
</evidence>
<dbReference type="OrthoDB" id="187854at2"/>
<dbReference type="KEGG" id="mur:EQY75_03010"/>
<dbReference type="InterPro" id="IPR011990">
    <property type="entry name" value="TPR-like_helical_dom_sf"/>
</dbReference>
<reference evidence="2 3" key="1">
    <citation type="submission" date="2019-01" db="EMBL/GenBank/DDBJ databases">
        <title>Muriicola soli sp. nov., isolated from soil.</title>
        <authorList>
            <person name="Kang H.J."/>
            <person name="Kim S.B."/>
        </authorList>
    </citation>
    <scope>NUCLEOTIDE SEQUENCE [LARGE SCALE GENOMIC DNA]</scope>
    <source>
        <strain evidence="2 3">MMS17-SY002</strain>
    </source>
</reference>
<dbReference type="Gene3D" id="1.25.40.10">
    <property type="entry name" value="Tetratricopeptide repeat domain"/>
    <property type="match status" value="1"/>
</dbReference>
<accession>A0A411ED40</accession>
<proteinExistence type="predicted"/>
<dbReference type="Pfam" id="PF11138">
    <property type="entry name" value="DUF2911"/>
    <property type="match status" value="1"/>
</dbReference>
<protein>
    <submittedName>
        <fullName evidence="2">DUF2911 domain-containing protein</fullName>
    </submittedName>
</protein>
<dbReference type="InterPro" id="IPR021314">
    <property type="entry name" value="DUF2911"/>
</dbReference>
<feature type="chain" id="PRO_5019571158" evidence="1">
    <location>
        <begin position="16"/>
        <end position="281"/>
    </location>
</feature>
<keyword evidence="1" id="KW-0732">Signal</keyword>